<sequence>MARRPQGALTDEEKHIVKGLLQAGERNQDIQALVNIGRPATINSGRVTEVKQDGTIAPASAEDLDFYRARKKSFDPQTGLNLYDDERLIRAREAMLLAVQVFNSPTLKFKAEVFAVHANIAWTYLLHEHYERQGIEIMQADGRSLLLSQMIAREDCPLSQGMRDNLSSLKQIRDAVEHTLFRRADTRFLSIFQACCLNFDKSICDLFGPDLALSNELSFSLQFAKMDFEQLAQIHSYEVPEHIKTLEKTIEDQLDETRSTDIEYRFRVVYTFENSTKSKSHIKFVHPTDDDAEEVRNVLIRKEISDKLYPHKPGVVVDLVRGKSGKVFSSRNHTQAWRKFDARPRTGVAQPENTNKDWCIYHQAHGDYTYSDKWVDFIVSFIGADDNYEELRRFRL</sequence>
<dbReference type="RefSeq" id="WP_168769029.1">
    <property type="nucleotide sequence ID" value="NZ_PGTY01000001.1"/>
</dbReference>
<organism evidence="2 3">
    <name type="scientific">Yoonia maricola</name>
    <dbReference type="NCBI Taxonomy" id="420999"/>
    <lineage>
        <taxon>Bacteria</taxon>
        <taxon>Pseudomonadati</taxon>
        <taxon>Pseudomonadota</taxon>
        <taxon>Alphaproteobacteria</taxon>
        <taxon>Rhodobacterales</taxon>
        <taxon>Paracoccaceae</taxon>
        <taxon>Yoonia</taxon>
    </lineage>
</organism>
<dbReference type="AlphaFoldDB" id="A0A2M8WK28"/>
<name>A0A2M8WK28_9RHOB</name>
<accession>A0A2M8WK28</accession>
<reference evidence="2 3" key="1">
    <citation type="submission" date="2017-11" db="EMBL/GenBank/DDBJ databases">
        <title>Genomic Encyclopedia of Archaeal and Bacterial Type Strains, Phase II (KMG-II): From Individual Species to Whole Genera.</title>
        <authorList>
            <person name="Goeker M."/>
        </authorList>
    </citation>
    <scope>NUCLEOTIDE SEQUENCE [LARGE SCALE GENOMIC DNA]</scope>
    <source>
        <strain evidence="2 3">DSM 29128</strain>
    </source>
</reference>
<evidence type="ECO:0000259" key="1">
    <source>
        <dbReference type="Pfam" id="PF12358"/>
    </source>
</evidence>
<dbReference type="EMBL" id="PGTY01000001">
    <property type="protein sequence ID" value="PJI91281.1"/>
    <property type="molecule type" value="Genomic_DNA"/>
</dbReference>
<dbReference type="Proteomes" id="UP000228531">
    <property type="component" value="Unassembled WGS sequence"/>
</dbReference>
<keyword evidence="3" id="KW-1185">Reference proteome</keyword>
<feature type="domain" description="DUF3644" evidence="1">
    <location>
        <begin position="87"/>
        <end position="253"/>
    </location>
</feature>
<evidence type="ECO:0000313" key="3">
    <source>
        <dbReference type="Proteomes" id="UP000228531"/>
    </source>
</evidence>
<dbReference type="InterPro" id="IPR022104">
    <property type="entry name" value="DUF3644"/>
</dbReference>
<protein>
    <recommendedName>
        <fullName evidence="1">DUF3644 domain-containing protein</fullName>
    </recommendedName>
</protein>
<evidence type="ECO:0000313" key="2">
    <source>
        <dbReference type="EMBL" id="PJI91281.1"/>
    </source>
</evidence>
<proteinExistence type="predicted"/>
<comment type="caution">
    <text evidence="2">The sequence shown here is derived from an EMBL/GenBank/DDBJ whole genome shotgun (WGS) entry which is preliminary data.</text>
</comment>
<dbReference type="Pfam" id="PF12358">
    <property type="entry name" value="DUF3644"/>
    <property type="match status" value="1"/>
</dbReference>
<gene>
    <name evidence="2" type="ORF">BC777_0105</name>
</gene>